<accession>A0A5M6I707</accession>
<proteinExistence type="predicted"/>
<evidence type="ECO:0000313" key="2">
    <source>
        <dbReference type="Proteomes" id="UP000324065"/>
    </source>
</evidence>
<reference evidence="1 2" key="1">
    <citation type="submission" date="2019-09" db="EMBL/GenBank/DDBJ databases">
        <title>Genome sequence of Roseospira marina, one of the more divergent members of the non-sulfur purple photosynthetic bacterial family, the Rhodospirillaceae.</title>
        <authorList>
            <person name="Meyer T."/>
            <person name="Kyndt J."/>
        </authorList>
    </citation>
    <scope>NUCLEOTIDE SEQUENCE [LARGE SCALE GENOMIC DNA]</scope>
    <source>
        <strain evidence="1 2">DSM 15113</strain>
    </source>
</reference>
<organism evidence="1 2">
    <name type="scientific">Roseospira marina</name>
    <dbReference type="NCBI Taxonomy" id="140057"/>
    <lineage>
        <taxon>Bacteria</taxon>
        <taxon>Pseudomonadati</taxon>
        <taxon>Pseudomonadota</taxon>
        <taxon>Alphaproteobacteria</taxon>
        <taxon>Rhodospirillales</taxon>
        <taxon>Rhodospirillaceae</taxon>
        <taxon>Roseospira</taxon>
    </lineage>
</organism>
<dbReference type="Proteomes" id="UP000324065">
    <property type="component" value="Unassembled WGS sequence"/>
</dbReference>
<comment type="caution">
    <text evidence="1">The sequence shown here is derived from an EMBL/GenBank/DDBJ whole genome shotgun (WGS) entry which is preliminary data.</text>
</comment>
<dbReference type="EMBL" id="VWPJ01000035">
    <property type="protein sequence ID" value="KAA5603499.1"/>
    <property type="molecule type" value="Genomic_DNA"/>
</dbReference>
<dbReference type="AlphaFoldDB" id="A0A5M6I707"/>
<sequence>MGEIHNLILLHGRHAAKDMIDLEQRHLVDPAARVLADEHRSLNLIYSGFSQTSLPLRTPKETVWRRSGANVTLLIESGMEEDGETPVGLPAGAKARMILIYLQTRAKQTNSRRVELGRSMAEWLQNMGIAAGGKTYAEVRRQARRISACKLTFFLTTESGGVQTQLRHNGGFVDDEILMTSSNPRQLVLWNEEVVLNEMFYRSLLQHPVPLLEAAVRVLASKPMALDIYCWLAWRLHILDEPLSLSWSALYGQFGGGMSLLRQFRPEFQRNLEHALAAYPEANVTVQPGGIVLAPSRSPIDTKSYKAAKIL</sequence>
<dbReference type="InterPro" id="IPR006881">
    <property type="entry name" value="RepA_C"/>
</dbReference>
<name>A0A5M6I707_9PROT</name>
<evidence type="ECO:0000313" key="1">
    <source>
        <dbReference type="EMBL" id="KAA5603499.1"/>
    </source>
</evidence>
<protein>
    <submittedName>
        <fullName evidence="1">Pirin</fullName>
    </submittedName>
</protein>
<keyword evidence="2" id="KW-1185">Reference proteome</keyword>
<dbReference type="OrthoDB" id="932750at2"/>
<gene>
    <name evidence="1" type="ORF">F1188_19690</name>
</gene>
<dbReference type="RefSeq" id="WP_150064163.1">
    <property type="nucleotide sequence ID" value="NZ_JACHII010000014.1"/>
</dbReference>
<dbReference type="Pfam" id="PF04796">
    <property type="entry name" value="RepA_C"/>
    <property type="match status" value="1"/>
</dbReference>